<proteinExistence type="predicted"/>
<accession>A0ABW3CC33</accession>
<gene>
    <name evidence="1" type="ORF">ACFQ07_06555</name>
</gene>
<evidence type="ECO:0000313" key="1">
    <source>
        <dbReference type="EMBL" id="MFD0851873.1"/>
    </source>
</evidence>
<organism evidence="1 2">
    <name type="scientific">Actinomadura adrarensis</name>
    <dbReference type="NCBI Taxonomy" id="1819600"/>
    <lineage>
        <taxon>Bacteria</taxon>
        <taxon>Bacillati</taxon>
        <taxon>Actinomycetota</taxon>
        <taxon>Actinomycetes</taxon>
        <taxon>Streptosporangiales</taxon>
        <taxon>Thermomonosporaceae</taxon>
        <taxon>Actinomadura</taxon>
    </lineage>
</organism>
<name>A0ABW3CC33_9ACTN</name>
<reference evidence="2" key="1">
    <citation type="journal article" date="2019" name="Int. J. Syst. Evol. Microbiol.">
        <title>The Global Catalogue of Microorganisms (GCM) 10K type strain sequencing project: providing services to taxonomists for standard genome sequencing and annotation.</title>
        <authorList>
            <consortium name="The Broad Institute Genomics Platform"/>
            <consortium name="The Broad Institute Genome Sequencing Center for Infectious Disease"/>
            <person name="Wu L."/>
            <person name="Ma J."/>
        </authorList>
    </citation>
    <scope>NUCLEOTIDE SEQUENCE [LARGE SCALE GENOMIC DNA]</scope>
    <source>
        <strain evidence="2">JCM 31696</strain>
    </source>
</reference>
<sequence length="43" mass="4304">MRKVLVLLTSLLGTFVALVALAGSASAATAIEYGLFAALIAVP</sequence>
<protein>
    <submittedName>
        <fullName evidence="1">Uncharacterized protein</fullName>
    </submittedName>
</protein>
<comment type="caution">
    <text evidence="1">The sequence shown here is derived from an EMBL/GenBank/DDBJ whole genome shotgun (WGS) entry which is preliminary data.</text>
</comment>
<keyword evidence="2" id="KW-1185">Reference proteome</keyword>
<dbReference type="Proteomes" id="UP001597083">
    <property type="component" value="Unassembled WGS sequence"/>
</dbReference>
<dbReference type="EMBL" id="JBHTIR010000859">
    <property type="protein sequence ID" value="MFD0851873.1"/>
    <property type="molecule type" value="Genomic_DNA"/>
</dbReference>
<evidence type="ECO:0000313" key="2">
    <source>
        <dbReference type="Proteomes" id="UP001597083"/>
    </source>
</evidence>